<gene>
    <name evidence="2" type="ORF">J9317_18630</name>
</gene>
<protein>
    <submittedName>
        <fullName evidence="2">YwqI/YxiC family protein</fullName>
    </submittedName>
</protein>
<evidence type="ECO:0000256" key="1">
    <source>
        <dbReference type="SAM" id="Coils"/>
    </source>
</evidence>
<organism evidence="2 3">
    <name type="scientific">Metabacillus flavus</name>
    <dbReference type="NCBI Taxonomy" id="2823519"/>
    <lineage>
        <taxon>Bacteria</taxon>
        <taxon>Bacillati</taxon>
        <taxon>Bacillota</taxon>
        <taxon>Bacilli</taxon>
        <taxon>Bacillales</taxon>
        <taxon>Bacillaceae</taxon>
        <taxon>Metabacillus</taxon>
    </lineage>
</organism>
<dbReference type="RefSeq" id="WP_211561410.1">
    <property type="nucleotide sequence ID" value="NZ_JAGVRK010000001.1"/>
</dbReference>
<accession>A0ABS5LJM6</accession>
<keyword evidence="1" id="KW-0175">Coiled coil</keyword>
<proteinExistence type="predicted"/>
<dbReference type="Pfam" id="PF17279">
    <property type="entry name" value="DUF5344"/>
    <property type="match status" value="1"/>
</dbReference>
<comment type="caution">
    <text evidence="2">The sequence shown here is derived from an EMBL/GenBank/DDBJ whole genome shotgun (WGS) entry which is preliminary data.</text>
</comment>
<evidence type="ECO:0000313" key="2">
    <source>
        <dbReference type="EMBL" id="MBS2970763.1"/>
    </source>
</evidence>
<feature type="coiled-coil region" evidence="1">
    <location>
        <begin position="44"/>
        <end position="74"/>
    </location>
</feature>
<dbReference type="EMBL" id="JAGVRK010000001">
    <property type="protein sequence ID" value="MBS2970763.1"/>
    <property type="molecule type" value="Genomic_DNA"/>
</dbReference>
<dbReference type="Proteomes" id="UP000682403">
    <property type="component" value="Unassembled WGS sequence"/>
</dbReference>
<evidence type="ECO:0000313" key="3">
    <source>
        <dbReference type="Proteomes" id="UP000682403"/>
    </source>
</evidence>
<sequence>MNEEEIKIDLAEVNKAVDGLQSSSQGFTSSLASDFASGNELDAVKKINELNQALQDAADQYKALLLKNIQATKESVQSMKDTDDELASTFK</sequence>
<reference evidence="2 3" key="1">
    <citation type="submission" date="2021-04" db="EMBL/GenBank/DDBJ databases">
        <title>Metabacillus sp. strain KIGAM252 whole genome sequence.</title>
        <authorList>
            <person name="Seo M.-J."/>
            <person name="Cho E.-S."/>
            <person name="Hwang C.Y."/>
            <person name="Yoon D.J."/>
        </authorList>
    </citation>
    <scope>NUCLEOTIDE SEQUENCE [LARGE SCALE GENOMIC DNA]</scope>
    <source>
        <strain evidence="2 3">KIGAM252</strain>
    </source>
</reference>
<keyword evidence="3" id="KW-1185">Reference proteome</keyword>
<dbReference type="InterPro" id="IPR046318">
    <property type="entry name" value="DUF5344"/>
</dbReference>
<name>A0ABS5LJM6_9BACI</name>